<evidence type="ECO:0000256" key="1">
    <source>
        <dbReference type="SAM" id="Phobius"/>
    </source>
</evidence>
<reference evidence="2 3" key="1">
    <citation type="submission" date="2018-08" db="EMBL/GenBank/DDBJ databases">
        <title>A genome reference for cultivated species of the human gut microbiota.</title>
        <authorList>
            <person name="Zou Y."/>
            <person name="Xue W."/>
            <person name="Luo G."/>
        </authorList>
    </citation>
    <scope>NUCLEOTIDE SEQUENCE [LARGE SCALE GENOMIC DNA]</scope>
    <source>
        <strain evidence="2 3">AM17-48</strain>
    </source>
</reference>
<evidence type="ECO:0000313" key="2">
    <source>
        <dbReference type="EMBL" id="RHH37757.1"/>
    </source>
</evidence>
<protein>
    <submittedName>
        <fullName evidence="2">Uncharacterized protein</fullName>
    </submittedName>
</protein>
<feature type="transmembrane region" description="Helical" evidence="1">
    <location>
        <begin position="36"/>
        <end position="57"/>
    </location>
</feature>
<name>A0A414WNX3_BACOV</name>
<dbReference type="Proteomes" id="UP000283329">
    <property type="component" value="Unassembled WGS sequence"/>
</dbReference>
<feature type="transmembrane region" description="Helical" evidence="1">
    <location>
        <begin position="7"/>
        <end position="30"/>
    </location>
</feature>
<sequence length="155" mass="17190">MNKPIQSILSLTAFSALLIAITLFCGGLGFGRLFGIHGIMEYCLLGLLIITDVLLIYKVYKLYAMQLKAIMLLLGLECCSVLLWFAFICIDQSLLDWQITNFILRAVSLDGFTGDERELNILAVLCGIIYPLIGIGCLFTGLRFVNKLVTTKDSI</sequence>
<keyword evidence="1" id="KW-0472">Membrane</keyword>
<feature type="transmembrane region" description="Helical" evidence="1">
    <location>
        <begin position="121"/>
        <end position="145"/>
    </location>
</feature>
<accession>A0A414WNX3</accession>
<evidence type="ECO:0000313" key="3">
    <source>
        <dbReference type="Proteomes" id="UP000283329"/>
    </source>
</evidence>
<comment type="caution">
    <text evidence="2">The sequence shown here is derived from an EMBL/GenBank/DDBJ whole genome shotgun (WGS) entry which is preliminary data.</text>
</comment>
<dbReference type="EMBL" id="QRJR01000066">
    <property type="protein sequence ID" value="RHH37757.1"/>
    <property type="molecule type" value="Genomic_DNA"/>
</dbReference>
<keyword evidence="1" id="KW-0812">Transmembrane</keyword>
<proteinExistence type="predicted"/>
<keyword evidence="1" id="KW-1133">Transmembrane helix</keyword>
<organism evidence="2 3">
    <name type="scientific">Bacteroides ovatus</name>
    <dbReference type="NCBI Taxonomy" id="28116"/>
    <lineage>
        <taxon>Bacteria</taxon>
        <taxon>Pseudomonadati</taxon>
        <taxon>Bacteroidota</taxon>
        <taxon>Bacteroidia</taxon>
        <taxon>Bacteroidales</taxon>
        <taxon>Bacteroidaceae</taxon>
        <taxon>Bacteroides</taxon>
    </lineage>
</organism>
<gene>
    <name evidence="2" type="ORF">DW206_27035</name>
</gene>
<dbReference type="AlphaFoldDB" id="A0A414WNX3"/>
<feature type="transmembrane region" description="Helical" evidence="1">
    <location>
        <begin position="69"/>
        <end position="88"/>
    </location>
</feature>